<keyword evidence="3" id="KW-1003">Cell membrane</keyword>
<dbReference type="GO" id="GO:0055085">
    <property type="term" value="P:transmembrane transport"/>
    <property type="evidence" value="ECO:0007669"/>
    <property type="project" value="InterPro"/>
</dbReference>
<dbReference type="EMBL" id="CAFBPB010000019">
    <property type="protein sequence ID" value="CAB4998029.1"/>
    <property type="molecule type" value="Genomic_DNA"/>
</dbReference>
<feature type="transmembrane region" description="Helical" evidence="7">
    <location>
        <begin position="192"/>
        <end position="217"/>
    </location>
</feature>
<dbReference type="GO" id="GO:0005886">
    <property type="term" value="C:plasma membrane"/>
    <property type="evidence" value="ECO:0007669"/>
    <property type="project" value="UniProtKB-SubCell"/>
</dbReference>
<dbReference type="Gene3D" id="1.10.3720.10">
    <property type="entry name" value="MetI-like"/>
    <property type="match status" value="1"/>
</dbReference>
<feature type="transmembrane region" description="Helical" evidence="7">
    <location>
        <begin position="250"/>
        <end position="271"/>
    </location>
</feature>
<keyword evidence="5 7" id="KW-1133">Transmembrane helix</keyword>
<keyword evidence="4 7" id="KW-0812">Transmembrane</keyword>
<dbReference type="AlphaFoldDB" id="A0A6J7P4A2"/>
<feature type="transmembrane region" description="Helical" evidence="7">
    <location>
        <begin position="148"/>
        <end position="171"/>
    </location>
</feature>
<evidence type="ECO:0000256" key="5">
    <source>
        <dbReference type="ARBA" id="ARBA00022989"/>
    </source>
</evidence>
<accession>A0A6J7P4A2</accession>
<feature type="domain" description="ABC transmembrane type-1" evidence="8">
    <location>
        <begin position="80"/>
        <end position="271"/>
    </location>
</feature>
<protein>
    <submittedName>
        <fullName evidence="9">Unannotated protein</fullName>
    </submittedName>
</protein>
<keyword evidence="2" id="KW-0813">Transport</keyword>
<dbReference type="InterPro" id="IPR035906">
    <property type="entry name" value="MetI-like_sf"/>
</dbReference>
<dbReference type="SUPFAM" id="SSF161098">
    <property type="entry name" value="MetI-like"/>
    <property type="match status" value="1"/>
</dbReference>
<evidence type="ECO:0000256" key="3">
    <source>
        <dbReference type="ARBA" id="ARBA00022475"/>
    </source>
</evidence>
<feature type="transmembrane region" description="Helical" evidence="7">
    <location>
        <begin position="115"/>
        <end position="136"/>
    </location>
</feature>
<keyword evidence="6 7" id="KW-0472">Membrane</keyword>
<dbReference type="PANTHER" id="PTHR43744">
    <property type="entry name" value="ABC TRANSPORTER PERMEASE PROTEIN MG189-RELATED-RELATED"/>
    <property type="match status" value="1"/>
</dbReference>
<comment type="subcellular location">
    <subcellularLocation>
        <location evidence="1">Cell membrane</location>
        <topology evidence="1">Multi-pass membrane protein</topology>
    </subcellularLocation>
</comment>
<reference evidence="9" key="1">
    <citation type="submission" date="2020-05" db="EMBL/GenBank/DDBJ databases">
        <authorList>
            <person name="Chiriac C."/>
            <person name="Salcher M."/>
            <person name="Ghai R."/>
            <person name="Kavagutti S V."/>
        </authorList>
    </citation>
    <scope>NUCLEOTIDE SEQUENCE</scope>
</reference>
<dbReference type="InterPro" id="IPR000515">
    <property type="entry name" value="MetI-like"/>
</dbReference>
<evidence type="ECO:0000259" key="8">
    <source>
        <dbReference type="PROSITE" id="PS50928"/>
    </source>
</evidence>
<evidence type="ECO:0000313" key="9">
    <source>
        <dbReference type="EMBL" id="CAB4998029.1"/>
    </source>
</evidence>
<evidence type="ECO:0000256" key="7">
    <source>
        <dbReference type="SAM" id="Phobius"/>
    </source>
</evidence>
<organism evidence="9">
    <name type="scientific">freshwater metagenome</name>
    <dbReference type="NCBI Taxonomy" id="449393"/>
    <lineage>
        <taxon>unclassified sequences</taxon>
        <taxon>metagenomes</taxon>
        <taxon>ecological metagenomes</taxon>
    </lineage>
</organism>
<evidence type="ECO:0000256" key="6">
    <source>
        <dbReference type="ARBA" id="ARBA00023136"/>
    </source>
</evidence>
<gene>
    <name evidence="9" type="ORF">UFOPK4049_00252</name>
</gene>
<feature type="transmembrane region" description="Helical" evidence="7">
    <location>
        <begin position="21"/>
        <end position="41"/>
    </location>
</feature>
<sequence>MTSLSSQPLRRPRQTRVKIEQTSLVLILSLMAFLGLFPYLFMLLTSFKNNQQIVDSYWGLPIPIHFENYVAAWDQTRYYFLTTFTVVAATVAAVLLLGLLSGFIFARFSFLGRNFLFTLVGLLLMVPSIAALIPLFVLSKDLKMLNTIWVLIIPSIAGNAVLAVILFKNFIEAIQQELFDAAQVFGASGPQIFRYIVAPLSFPIIGTVSLLTMINVWNDFFWPLLTVTDDKLRTVAIGIQFFQGQNATDYGGLMAGYTLASLPLLVLFTFLSKYFLAGISGGLTASDK</sequence>
<dbReference type="PANTHER" id="PTHR43744:SF12">
    <property type="entry name" value="ABC TRANSPORTER PERMEASE PROTEIN MG189-RELATED"/>
    <property type="match status" value="1"/>
</dbReference>
<dbReference type="Pfam" id="PF00528">
    <property type="entry name" value="BPD_transp_1"/>
    <property type="match status" value="1"/>
</dbReference>
<evidence type="ECO:0000256" key="4">
    <source>
        <dbReference type="ARBA" id="ARBA00022692"/>
    </source>
</evidence>
<feature type="transmembrane region" description="Helical" evidence="7">
    <location>
        <begin position="78"/>
        <end position="103"/>
    </location>
</feature>
<evidence type="ECO:0000256" key="1">
    <source>
        <dbReference type="ARBA" id="ARBA00004651"/>
    </source>
</evidence>
<proteinExistence type="predicted"/>
<dbReference type="CDD" id="cd06261">
    <property type="entry name" value="TM_PBP2"/>
    <property type="match status" value="1"/>
</dbReference>
<dbReference type="PROSITE" id="PS50928">
    <property type="entry name" value="ABC_TM1"/>
    <property type="match status" value="1"/>
</dbReference>
<name>A0A6J7P4A2_9ZZZZ</name>
<evidence type="ECO:0000256" key="2">
    <source>
        <dbReference type="ARBA" id="ARBA00022448"/>
    </source>
</evidence>